<keyword evidence="2" id="KW-1185">Reference proteome</keyword>
<dbReference type="EMBL" id="BMPP01000016">
    <property type="protein sequence ID" value="GGK36830.1"/>
    <property type="molecule type" value="Genomic_DNA"/>
</dbReference>
<reference evidence="2" key="1">
    <citation type="journal article" date="2019" name="Int. J. Syst. Evol. Microbiol.">
        <title>The Global Catalogue of Microorganisms (GCM) 10K type strain sequencing project: providing services to taxonomists for standard genome sequencing and annotation.</title>
        <authorList>
            <consortium name="The Broad Institute Genomics Platform"/>
            <consortium name="The Broad Institute Genome Sequencing Center for Infectious Disease"/>
            <person name="Wu L."/>
            <person name="Ma J."/>
        </authorList>
    </citation>
    <scope>NUCLEOTIDE SEQUENCE [LARGE SCALE GENOMIC DNA]</scope>
    <source>
        <strain evidence="2">JCM 30331</strain>
    </source>
</reference>
<protein>
    <submittedName>
        <fullName evidence="1">Uncharacterized protein</fullName>
    </submittedName>
</protein>
<dbReference type="RefSeq" id="WP_268239078.1">
    <property type="nucleotide sequence ID" value="NZ_BMPP01000016.1"/>
</dbReference>
<dbReference type="Proteomes" id="UP000647587">
    <property type="component" value="Unassembled WGS sequence"/>
</dbReference>
<evidence type="ECO:0000313" key="1">
    <source>
        <dbReference type="EMBL" id="GGK36830.1"/>
    </source>
</evidence>
<proteinExistence type="predicted"/>
<organism evidence="1 2">
    <name type="scientific">Deinococcus malanensis</name>
    <dbReference type="NCBI Taxonomy" id="1706855"/>
    <lineage>
        <taxon>Bacteria</taxon>
        <taxon>Thermotogati</taxon>
        <taxon>Deinococcota</taxon>
        <taxon>Deinococci</taxon>
        <taxon>Deinococcales</taxon>
        <taxon>Deinococcaceae</taxon>
        <taxon>Deinococcus</taxon>
    </lineage>
</organism>
<name>A0ABQ2F3R1_9DEIO</name>
<dbReference type="InterPro" id="IPR037045">
    <property type="entry name" value="S8pro/Inhibitor_I9_sf"/>
</dbReference>
<accession>A0ABQ2F3R1</accession>
<sequence>MSGLAQAAGVTPKFVYSIVNGFAGSLNEGHLNALTNNPNVAARP</sequence>
<comment type="caution">
    <text evidence="1">The sequence shown here is derived from an EMBL/GenBank/DDBJ whole genome shotgun (WGS) entry which is preliminary data.</text>
</comment>
<dbReference type="SUPFAM" id="SSF54897">
    <property type="entry name" value="Protease propeptides/inhibitors"/>
    <property type="match status" value="1"/>
</dbReference>
<gene>
    <name evidence="1" type="ORF">GCM10008955_33340</name>
</gene>
<dbReference type="Gene3D" id="3.30.70.80">
    <property type="entry name" value="Peptidase S8 propeptide/proteinase inhibitor I9"/>
    <property type="match status" value="1"/>
</dbReference>
<evidence type="ECO:0000313" key="2">
    <source>
        <dbReference type="Proteomes" id="UP000647587"/>
    </source>
</evidence>